<dbReference type="Proteomes" id="UP000193200">
    <property type="component" value="Unassembled WGS sequence"/>
</dbReference>
<dbReference type="InterPro" id="IPR023228">
    <property type="entry name" value="SAM_OH_AdoTrfase_N_sf"/>
</dbReference>
<reference evidence="5 6" key="1">
    <citation type="submission" date="2017-03" db="EMBL/GenBank/DDBJ databases">
        <authorList>
            <person name="Afonso C.L."/>
            <person name="Miller P.J."/>
            <person name="Scott M.A."/>
            <person name="Spackman E."/>
            <person name="Goraichik I."/>
            <person name="Dimitrov K.M."/>
            <person name="Suarez D.L."/>
            <person name="Swayne D.E."/>
        </authorList>
    </citation>
    <scope>NUCLEOTIDE SEQUENCE [LARGE SCALE GENOMIC DNA]</scope>
    <source>
        <strain evidence="5 6">CECT 7691</strain>
    </source>
</reference>
<dbReference type="GO" id="GO:0016740">
    <property type="term" value="F:transferase activity"/>
    <property type="evidence" value="ECO:0007669"/>
    <property type="project" value="UniProtKB-KW"/>
</dbReference>
<dbReference type="InterPro" id="IPR046470">
    <property type="entry name" value="SAM_HAT_C"/>
</dbReference>
<accession>A0A1Y5RVG2</accession>
<dbReference type="SUPFAM" id="SSF102522">
    <property type="entry name" value="Bacterial fluorinating enzyme, N-terminal domain"/>
    <property type="match status" value="1"/>
</dbReference>
<evidence type="ECO:0000313" key="6">
    <source>
        <dbReference type="Proteomes" id="UP000193200"/>
    </source>
</evidence>
<dbReference type="InterPro" id="IPR002747">
    <property type="entry name" value="SAM_OH_AdoTrfase"/>
</dbReference>
<gene>
    <name evidence="5" type="ORF">OCH7691_00741</name>
</gene>
<name>A0A1Y5RVG2_9PROT</name>
<dbReference type="InterPro" id="IPR046469">
    <property type="entry name" value="SAM_HAT_N"/>
</dbReference>
<keyword evidence="1" id="KW-0949">S-adenosyl-L-methionine</keyword>
<dbReference type="SUPFAM" id="SSF101852">
    <property type="entry name" value="Bacterial fluorinating enzyme, C-terminal domain"/>
    <property type="match status" value="1"/>
</dbReference>
<keyword evidence="6" id="KW-1185">Reference proteome</keyword>
<dbReference type="Pfam" id="PF20257">
    <property type="entry name" value="SAM_HAT_C"/>
    <property type="match status" value="1"/>
</dbReference>
<evidence type="ECO:0000259" key="3">
    <source>
        <dbReference type="Pfam" id="PF01887"/>
    </source>
</evidence>
<dbReference type="Pfam" id="PF01887">
    <property type="entry name" value="SAM_HAT_N"/>
    <property type="match status" value="1"/>
</dbReference>
<dbReference type="Gene3D" id="2.40.30.90">
    <property type="entry name" value="Bacterial fluorinating enzyme like"/>
    <property type="match status" value="1"/>
</dbReference>
<dbReference type="InterPro" id="IPR023227">
    <property type="entry name" value="SAM_OH_AdoTrfase_C_sf"/>
</dbReference>
<dbReference type="PANTHER" id="PTHR35092">
    <property type="entry name" value="CHLORINASE MJ1651"/>
    <property type="match status" value="1"/>
</dbReference>
<dbReference type="OrthoDB" id="9792195at2"/>
<dbReference type="RefSeq" id="WP_085882050.1">
    <property type="nucleotide sequence ID" value="NZ_FWFR01000001.1"/>
</dbReference>
<comment type="similarity">
    <text evidence="2">Belongs to the SAM hydrolase / SAM-dependent halogenase family.</text>
</comment>
<keyword evidence="5" id="KW-0808">Transferase</keyword>
<proteinExistence type="inferred from homology"/>
<dbReference type="AlphaFoldDB" id="A0A1Y5RVG2"/>
<evidence type="ECO:0000256" key="2">
    <source>
        <dbReference type="ARBA" id="ARBA00024035"/>
    </source>
</evidence>
<dbReference type="Gene3D" id="3.40.50.10790">
    <property type="entry name" value="S-adenosyl-l-methionine hydroxide adenosyltransferase, N-terminal"/>
    <property type="match status" value="1"/>
</dbReference>
<feature type="domain" description="S-adenosyl-l-methionine hydroxide adenosyltransferase C-terminal" evidence="4">
    <location>
        <begin position="159"/>
        <end position="237"/>
    </location>
</feature>
<sequence>MIFLVTDFGLEGPYVGQMKAVLASRAPGVPVIDLFADAPAFRPRPSAYLLAAYAAIGAPGSVFLAVVDPGVGSERAALFLQAGGRWFVGPDNGLLAIAARAGEARVWRAGTNAAPLSATFHGRDLFAPLAADLALGRQPDRDEGALADMVGADWPDDLAEIVYLDHYGNGMTGIRAATLGPDATVEVAGQRLGHARTFSDVAAGAAFWYGNANGLVEIAVSGGRADAVLGLEIGMAVTVGIRP</sequence>
<dbReference type="PANTHER" id="PTHR35092:SF1">
    <property type="entry name" value="CHLORINASE MJ1651"/>
    <property type="match status" value="1"/>
</dbReference>
<protein>
    <submittedName>
        <fullName evidence="5">S-adenosyl-l-methionine hydroxide adenosyltransferase</fullName>
    </submittedName>
</protein>
<dbReference type="InParanoid" id="A0A1Y5RVG2"/>
<evidence type="ECO:0000259" key="4">
    <source>
        <dbReference type="Pfam" id="PF20257"/>
    </source>
</evidence>
<dbReference type="PIRSF" id="PIRSF006779">
    <property type="entry name" value="UCP006779"/>
    <property type="match status" value="1"/>
</dbReference>
<evidence type="ECO:0000256" key="1">
    <source>
        <dbReference type="ARBA" id="ARBA00022691"/>
    </source>
</evidence>
<organism evidence="5 6">
    <name type="scientific">Oceanibacterium hippocampi</name>
    <dbReference type="NCBI Taxonomy" id="745714"/>
    <lineage>
        <taxon>Bacteria</taxon>
        <taxon>Pseudomonadati</taxon>
        <taxon>Pseudomonadota</taxon>
        <taxon>Alphaproteobacteria</taxon>
        <taxon>Sneathiellales</taxon>
        <taxon>Sneathiellaceae</taxon>
        <taxon>Oceanibacterium</taxon>
    </lineage>
</organism>
<evidence type="ECO:0000313" key="5">
    <source>
        <dbReference type="EMBL" id="SLN25408.1"/>
    </source>
</evidence>
<dbReference type="EMBL" id="FWFR01000001">
    <property type="protein sequence ID" value="SLN25408.1"/>
    <property type="molecule type" value="Genomic_DNA"/>
</dbReference>
<feature type="domain" description="S-adenosyl-l-methionine hydroxide adenosyltransferase N-terminal" evidence="3">
    <location>
        <begin position="2"/>
        <end position="140"/>
    </location>
</feature>